<proteinExistence type="predicted"/>
<dbReference type="PANTHER" id="PTHR11730:SF29">
    <property type="entry name" value="AMMONIUM TRANSPORTER 3-RELATED"/>
    <property type="match status" value="1"/>
</dbReference>
<comment type="subcellular location">
    <subcellularLocation>
        <location evidence="1">Membrane</location>
        <topology evidence="1">Multi-pass membrane protein</topology>
    </subcellularLocation>
</comment>
<evidence type="ECO:0000256" key="5">
    <source>
        <dbReference type="SAM" id="Phobius"/>
    </source>
</evidence>
<evidence type="ECO:0000313" key="7">
    <source>
        <dbReference type="EMBL" id="KIH54422.1"/>
    </source>
</evidence>
<keyword evidence="8" id="KW-1185">Reference proteome</keyword>
<dbReference type="EMBL" id="KN739117">
    <property type="protein sequence ID" value="KIH54422.1"/>
    <property type="molecule type" value="Genomic_DNA"/>
</dbReference>
<keyword evidence="3 5" id="KW-1133">Transmembrane helix</keyword>
<dbReference type="SUPFAM" id="SSF111352">
    <property type="entry name" value="Ammonium transporter"/>
    <property type="match status" value="1"/>
</dbReference>
<accession>A0A0C2CX56</accession>
<dbReference type="GO" id="GO:0008519">
    <property type="term" value="F:ammonium channel activity"/>
    <property type="evidence" value="ECO:0007669"/>
    <property type="project" value="InterPro"/>
</dbReference>
<dbReference type="Proteomes" id="UP000054047">
    <property type="component" value="Unassembled WGS sequence"/>
</dbReference>
<evidence type="ECO:0000259" key="6">
    <source>
        <dbReference type="Pfam" id="PF00909"/>
    </source>
</evidence>
<evidence type="ECO:0000256" key="3">
    <source>
        <dbReference type="ARBA" id="ARBA00022989"/>
    </source>
</evidence>
<dbReference type="AlphaFoldDB" id="A0A0C2CX56"/>
<evidence type="ECO:0000313" key="8">
    <source>
        <dbReference type="Proteomes" id="UP000054047"/>
    </source>
</evidence>
<protein>
    <recommendedName>
        <fullName evidence="6">Ammonium transporter AmtB-like domain-containing protein</fullName>
    </recommendedName>
</protein>
<dbReference type="GO" id="GO:0097272">
    <property type="term" value="P:ammonium homeostasis"/>
    <property type="evidence" value="ECO:0007669"/>
    <property type="project" value="TreeGrafter"/>
</dbReference>
<dbReference type="Gene3D" id="1.10.3430.10">
    <property type="entry name" value="Ammonium transporter AmtB like domains"/>
    <property type="match status" value="1"/>
</dbReference>
<sequence>MVGGIIGLIATVYLKPRRNRFNEDSVHQMSSPTNALLGTFLLWWGWFGINAGSVWGITSGRWRLGAR</sequence>
<keyword evidence="4 5" id="KW-0472">Membrane</keyword>
<keyword evidence="2 5" id="KW-0812">Transmembrane</keyword>
<name>A0A0C2CX56_9BILA</name>
<dbReference type="OrthoDB" id="534912at2759"/>
<dbReference type="Pfam" id="PF00909">
    <property type="entry name" value="Ammonium_transp"/>
    <property type="match status" value="1"/>
</dbReference>
<feature type="domain" description="Ammonium transporter AmtB-like" evidence="6">
    <location>
        <begin position="1"/>
        <end position="63"/>
    </location>
</feature>
<evidence type="ECO:0000256" key="1">
    <source>
        <dbReference type="ARBA" id="ARBA00004141"/>
    </source>
</evidence>
<dbReference type="GO" id="GO:0005886">
    <property type="term" value="C:plasma membrane"/>
    <property type="evidence" value="ECO:0007669"/>
    <property type="project" value="TreeGrafter"/>
</dbReference>
<gene>
    <name evidence="7" type="ORF">ANCDUO_15432</name>
</gene>
<organism evidence="7 8">
    <name type="scientific">Ancylostoma duodenale</name>
    <dbReference type="NCBI Taxonomy" id="51022"/>
    <lineage>
        <taxon>Eukaryota</taxon>
        <taxon>Metazoa</taxon>
        <taxon>Ecdysozoa</taxon>
        <taxon>Nematoda</taxon>
        <taxon>Chromadorea</taxon>
        <taxon>Rhabditida</taxon>
        <taxon>Rhabditina</taxon>
        <taxon>Rhabditomorpha</taxon>
        <taxon>Strongyloidea</taxon>
        <taxon>Ancylostomatidae</taxon>
        <taxon>Ancylostomatinae</taxon>
        <taxon>Ancylostoma</taxon>
    </lineage>
</organism>
<dbReference type="PANTHER" id="PTHR11730">
    <property type="entry name" value="AMMONIUM TRANSPORTER"/>
    <property type="match status" value="1"/>
</dbReference>
<dbReference type="InterPro" id="IPR024041">
    <property type="entry name" value="NH4_transpt_AmtB-like_dom"/>
</dbReference>
<evidence type="ECO:0000256" key="2">
    <source>
        <dbReference type="ARBA" id="ARBA00022692"/>
    </source>
</evidence>
<evidence type="ECO:0000256" key="4">
    <source>
        <dbReference type="ARBA" id="ARBA00023136"/>
    </source>
</evidence>
<feature type="transmembrane region" description="Helical" evidence="5">
    <location>
        <begin position="35"/>
        <end position="57"/>
    </location>
</feature>
<dbReference type="InterPro" id="IPR029020">
    <property type="entry name" value="Ammonium/urea_transptr"/>
</dbReference>
<reference evidence="7 8" key="1">
    <citation type="submission" date="2013-12" db="EMBL/GenBank/DDBJ databases">
        <title>Draft genome of the parsitic nematode Ancylostoma duodenale.</title>
        <authorList>
            <person name="Mitreva M."/>
        </authorList>
    </citation>
    <scope>NUCLEOTIDE SEQUENCE [LARGE SCALE GENOMIC DNA]</scope>
    <source>
        <strain evidence="7 8">Zhejiang</strain>
    </source>
</reference>